<proteinExistence type="predicted"/>
<evidence type="ECO:0000313" key="3">
    <source>
        <dbReference type="Proteomes" id="UP001055439"/>
    </source>
</evidence>
<protein>
    <submittedName>
        <fullName evidence="2">Uncharacterized protein</fullName>
    </submittedName>
</protein>
<dbReference type="EMBL" id="CP097511">
    <property type="protein sequence ID" value="URE47150.1"/>
    <property type="molecule type" value="Genomic_DNA"/>
</dbReference>
<accession>A0A9E7LDY3</accession>
<feature type="region of interest" description="Disordered" evidence="1">
    <location>
        <begin position="1"/>
        <end position="89"/>
    </location>
</feature>
<evidence type="ECO:0000256" key="1">
    <source>
        <dbReference type="SAM" id="MobiDB-lite"/>
    </source>
</evidence>
<feature type="compositionally biased region" description="Basic and acidic residues" evidence="1">
    <location>
        <begin position="41"/>
        <end position="53"/>
    </location>
</feature>
<evidence type="ECO:0000313" key="2">
    <source>
        <dbReference type="EMBL" id="URE47150.1"/>
    </source>
</evidence>
<gene>
    <name evidence="2" type="ORF">MUK42_14830</name>
</gene>
<dbReference type="Proteomes" id="UP001055439">
    <property type="component" value="Chromosome 9"/>
</dbReference>
<organism evidence="2 3">
    <name type="scientific">Musa troglodytarum</name>
    <name type="common">fe'i banana</name>
    <dbReference type="NCBI Taxonomy" id="320322"/>
    <lineage>
        <taxon>Eukaryota</taxon>
        <taxon>Viridiplantae</taxon>
        <taxon>Streptophyta</taxon>
        <taxon>Embryophyta</taxon>
        <taxon>Tracheophyta</taxon>
        <taxon>Spermatophyta</taxon>
        <taxon>Magnoliopsida</taxon>
        <taxon>Liliopsida</taxon>
        <taxon>Zingiberales</taxon>
        <taxon>Musaceae</taxon>
        <taxon>Musa</taxon>
    </lineage>
</organism>
<sequence length="89" mass="9951">MRREAAGRGRRHEQAQWRRRGPPVRVQDLQPPVPDVPGSRRPPDEPHEAEGAWRRMQPGAEDEAEASRVPRVRLGVSDGPGSRRPHAAA</sequence>
<feature type="compositionally biased region" description="Basic and acidic residues" evidence="1">
    <location>
        <begin position="1"/>
        <end position="16"/>
    </location>
</feature>
<name>A0A9E7LDY3_9LILI</name>
<dbReference type="AlphaFoldDB" id="A0A9E7LDY3"/>
<keyword evidence="3" id="KW-1185">Reference proteome</keyword>
<reference evidence="2" key="1">
    <citation type="submission" date="2022-05" db="EMBL/GenBank/DDBJ databases">
        <title>The Musa troglodytarum L. genome provides insights into the mechanism of non-climacteric behaviour and enrichment of carotenoids.</title>
        <authorList>
            <person name="Wang J."/>
        </authorList>
    </citation>
    <scope>NUCLEOTIDE SEQUENCE</scope>
    <source>
        <tissue evidence="2">Leaf</tissue>
    </source>
</reference>
<dbReference type="OrthoDB" id="767246at2759"/>